<sequence length="1546" mass="163752">MFARNSDEPETTKPVPSSSSSTKMKKRPQPQQQRQQKTNKAAAKQPRQPQQKGKGKRTATASDNADVAEMTAGPTVAVGATASTGTSKGLTLSEEDSLIQELLAGIPSTAWFPTDPLTSDGWFADPSSSVITQDNLFHYTNLPKESGTHHVSDKSQTQQLEQQLQQLQQQQLQQQQLQQQQLQQLQQFQQLPQPQQPHQPLQYQQPVSLQASSAANMPNLHAKDLLDLHAFLAEASPAPGSSSSATSLTATAASMLTSGARNQQLTTHSNAKSQLLSAARSKRGSRLLSRGGAAQKGHPLDGFASKHAIGYPVGNQMMSFLSPALLSSSPPNSKQLRTNPYKYYSPPKHTHRPLVADHPKARNLMQGLATPAAPAPAPDVPTQQQSQLPPSSSTAPASIPVTLTPHAQQRARSNTKGVKWDISQDRLFLRGVRHQRWQVGNPGRDPDQFTSDDWDSIAQNVTSGGVTRSARQCRRRWAVMHAHLGATIMEFVDSNPTPQSSAQTTPISTASQPPIAKQRPGMAAGIPQHIRNLQLANLPMSSPPFMPSFARVQESESGCSSSVPFSSPQHNPIEEPALHSSPKLISSPKMVSLDSVDVDRRWQSPAYCQLLADVVQALSNPQSQAAEIVRKCSKTSTTTATAKPRTAAEEYTSADNNFVPTALLPEVSLADTAPLAPLAPAAVSKSMFVSTATSIGMHDTPPLAALQNTPVRATAARGRVRSMGNPVMPVPQLDIKSTPVASTSAAATAFGSVLGNNLLPAKLDIGALDPDSNIYNQFLQSLVNTQLDLNSNWSAIFGDPSAAASFSLVQATSGAPLTSMLGPALNLTSTVGSAGILTTKPAVATSGSGGPGVGRSSAQVIDDDDANDGDFILNDSEDGDDEDGDDDDEDSDSDSDGDQDDGQGEGDGSPAKAQPESTTTHSAGMALNSSWNKTLRQLGLNTGTIADSAMSAGAGGLSAVGSFSKVAHTGLGTVGEGDKESDSAAVVSDLPIQQLLPGSAGADGECSVVQDASQSAQPLDIVGATNLPLLCPRNSPFELTGATSSAKRRGKTVVSGSGGAPKASGNTPRGANRARLSGLFTEGKATQRNPLQSNQLNESFLDDPNAPLKRRKSMSQRKKEAAKAASATIARAMSSTSSIDVQEFLLAEAGSMDTEMSGLYQDALQEGEELDVQEKSLLADSSELLFTIEQMQELRKQQLQNFQIVTQSLLFSITDSGPHHQRSLHWKRQLDNLSLWHSLGTREALCSPAVAGTLRSSASPLDNSVASAYGSAVPNLASFFAIPGISTVLPSLYEAIDEIHRCTQLTSVSSDMRIDNSSLGIKSSASSKSLASGHDSVEVRALVNGTVFKDTCQCTPTRNFSSTLLVQCVFPAMHEQARKSTDGWYAKRRAIEAADADGKQGQSSGIKRLAAIRPVNVTSTSAGADAVIVDGNNGSAQEQPDKPVSRSVLGPLINVHDVSASNSEPSTIAPLFLCNNLPVYAGPDVRAIVDELCVQVKAFKRDLHRVPRSRRRIFVQSDEGVAQFGWMSVKVVPMRLPPAIVSLLAP</sequence>
<proteinExistence type="predicted"/>
<name>A0ACC1IR05_9FUNG</name>
<organism evidence="1 2">
    <name type="scientific">Kickxella alabastrina</name>
    <dbReference type="NCBI Taxonomy" id="61397"/>
    <lineage>
        <taxon>Eukaryota</taxon>
        <taxon>Fungi</taxon>
        <taxon>Fungi incertae sedis</taxon>
        <taxon>Zoopagomycota</taxon>
        <taxon>Kickxellomycotina</taxon>
        <taxon>Kickxellomycetes</taxon>
        <taxon>Kickxellales</taxon>
        <taxon>Kickxellaceae</taxon>
        <taxon>Kickxella</taxon>
    </lineage>
</organism>
<evidence type="ECO:0000313" key="1">
    <source>
        <dbReference type="EMBL" id="KAJ1899270.1"/>
    </source>
</evidence>
<dbReference type="EMBL" id="JANBPG010000167">
    <property type="protein sequence ID" value="KAJ1899270.1"/>
    <property type="molecule type" value="Genomic_DNA"/>
</dbReference>
<reference evidence="1" key="1">
    <citation type="submission" date="2022-07" db="EMBL/GenBank/DDBJ databases">
        <title>Phylogenomic reconstructions and comparative analyses of Kickxellomycotina fungi.</title>
        <authorList>
            <person name="Reynolds N.K."/>
            <person name="Stajich J.E."/>
            <person name="Barry K."/>
            <person name="Grigoriev I.V."/>
            <person name="Crous P."/>
            <person name="Smith M.E."/>
        </authorList>
    </citation>
    <scope>NUCLEOTIDE SEQUENCE</scope>
    <source>
        <strain evidence="1">Benny 63K</strain>
    </source>
</reference>
<keyword evidence="2" id="KW-1185">Reference proteome</keyword>
<gene>
    <name evidence="1" type="ORF">LPJ66_002225</name>
</gene>
<accession>A0ACC1IR05</accession>
<evidence type="ECO:0000313" key="2">
    <source>
        <dbReference type="Proteomes" id="UP001150581"/>
    </source>
</evidence>
<comment type="caution">
    <text evidence="1">The sequence shown here is derived from an EMBL/GenBank/DDBJ whole genome shotgun (WGS) entry which is preliminary data.</text>
</comment>
<feature type="non-terminal residue" evidence="1">
    <location>
        <position position="1546"/>
    </location>
</feature>
<dbReference type="Proteomes" id="UP001150581">
    <property type="component" value="Unassembled WGS sequence"/>
</dbReference>
<protein>
    <submittedName>
        <fullName evidence="1">Uncharacterized protein</fullName>
    </submittedName>
</protein>